<dbReference type="EMBL" id="AAAB01008859">
    <property type="status" value="NOT_ANNOTATED_CDS"/>
    <property type="molecule type" value="Genomic_DNA"/>
</dbReference>
<name>A0A1S4HDH6_ANOGA</name>
<evidence type="ECO:0000313" key="3">
    <source>
        <dbReference type="Proteomes" id="UP000007062"/>
    </source>
</evidence>
<evidence type="ECO:0000313" key="2">
    <source>
        <dbReference type="EnsemblMetazoa" id="AGAP028476-PA"/>
    </source>
</evidence>
<evidence type="ECO:0000256" key="1">
    <source>
        <dbReference type="SAM" id="MobiDB-lite"/>
    </source>
</evidence>
<dbReference type="Proteomes" id="UP000007062">
    <property type="component" value="Chromosome 2R"/>
</dbReference>
<dbReference type="EnsemblMetazoa" id="AGAP028476-RA">
    <property type="protein sequence ID" value="AGAP028476-PA"/>
    <property type="gene ID" value="AGAP028476"/>
</dbReference>
<keyword evidence="3" id="KW-1185">Reference proteome</keyword>
<proteinExistence type="predicted"/>
<dbReference type="VEuPathDB" id="VectorBase:AGAP028476"/>
<reference evidence="2" key="3">
    <citation type="submission" date="2020-05" db="UniProtKB">
        <authorList>
            <consortium name="EnsemblMetazoa"/>
        </authorList>
    </citation>
    <scope>IDENTIFICATION</scope>
    <source>
        <strain evidence="2">PEST</strain>
    </source>
</reference>
<protein>
    <submittedName>
        <fullName evidence="2">Uncharacterized protein</fullName>
    </submittedName>
</protein>
<feature type="region of interest" description="Disordered" evidence="1">
    <location>
        <begin position="100"/>
        <end position="151"/>
    </location>
</feature>
<reference evidence="2 3" key="2">
    <citation type="journal article" date="2004" name="Trends Parasitol.">
        <title>The Anopheles gambiae genome: an update.</title>
        <authorList>
            <person name="Mongin E."/>
            <person name="Louis C."/>
            <person name="Holt R.A."/>
            <person name="Birney E."/>
            <person name="Collins F.H."/>
        </authorList>
    </citation>
    <scope>NUCLEOTIDE SEQUENCE [LARGE SCALE GENOMIC DNA]</scope>
    <source>
        <strain evidence="2 3">PEST</strain>
    </source>
</reference>
<dbReference type="AlphaFoldDB" id="A0A1S4HDH6"/>
<organism evidence="2 3">
    <name type="scientific">Anopheles gambiae</name>
    <name type="common">African malaria mosquito</name>
    <dbReference type="NCBI Taxonomy" id="7165"/>
    <lineage>
        <taxon>Eukaryota</taxon>
        <taxon>Metazoa</taxon>
        <taxon>Ecdysozoa</taxon>
        <taxon>Arthropoda</taxon>
        <taxon>Hexapoda</taxon>
        <taxon>Insecta</taxon>
        <taxon>Pterygota</taxon>
        <taxon>Neoptera</taxon>
        <taxon>Endopterygota</taxon>
        <taxon>Diptera</taxon>
        <taxon>Nematocera</taxon>
        <taxon>Culicoidea</taxon>
        <taxon>Culicidae</taxon>
        <taxon>Anophelinae</taxon>
        <taxon>Anopheles</taxon>
    </lineage>
</organism>
<sequence length="151" mass="16802">MFIIFHYHYSIKFMCLQIIKSFTESRCSAVLVGPCAGTFQSLSPPATGIRDLSVTACPLVRWPRLTVPACQRPAYVRHPDTVVTVLVQRTHHNLHQLERNVRPDGAVHTHADADNVTDDAVPDADRSGHRLSTVPTADQLLGTVPEQEQLR</sequence>
<reference evidence="2 3" key="1">
    <citation type="journal article" date="2002" name="Science">
        <title>The genome sequence of the malaria mosquito Anopheles gambiae.</title>
        <authorList>
            <person name="Holt R.A."/>
            <person name="Subramanian G.M."/>
            <person name="Halpern A."/>
            <person name="Sutton G.G."/>
            <person name="Charlab R."/>
            <person name="Nusskern D.R."/>
            <person name="Wincker P."/>
            <person name="Clark A.G."/>
            <person name="Ribeiro J.M."/>
            <person name="Wides R."/>
            <person name="Salzberg S.L."/>
            <person name="Loftus B."/>
            <person name="Yandell M."/>
            <person name="Majoros W.H."/>
            <person name="Rusch D.B."/>
            <person name="Lai Z."/>
            <person name="Kraft C.L."/>
            <person name="Abril J.F."/>
            <person name="Anthouard V."/>
            <person name="Arensburger P."/>
            <person name="Atkinson P.W."/>
            <person name="Baden H."/>
            <person name="de Berardinis V."/>
            <person name="Baldwin D."/>
            <person name="Benes V."/>
            <person name="Biedler J."/>
            <person name="Blass C."/>
            <person name="Bolanos R."/>
            <person name="Boscus D."/>
            <person name="Barnstead M."/>
            <person name="Cai S."/>
            <person name="Center A."/>
            <person name="Chaturverdi K."/>
            <person name="Christophides G.K."/>
            <person name="Chrystal M.A."/>
            <person name="Clamp M."/>
            <person name="Cravchik A."/>
            <person name="Curwen V."/>
            <person name="Dana A."/>
            <person name="Delcher A."/>
            <person name="Dew I."/>
            <person name="Evans C.A."/>
            <person name="Flanigan M."/>
            <person name="Grundschober-Freimoser A."/>
            <person name="Friedli L."/>
            <person name="Gu Z."/>
            <person name="Guan P."/>
            <person name="Guigo R."/>
            <person name="Hillenmeyer M.E."/>
            <person name="Hladun S.L."/>
            <person name="Hogan J.R."/>
            <person name="Hong Y.S."/>
            <person name="Hoover J."/>
            <person name="Jaillon O."/>
            <person name="Ke Z."/>
            <person name="Kodira C."/>
            <person name="Kokoza E."/>
            <person name="Koutsos A."/>
            <person name="Letunic I."/>
            <person name="Levitsky A."/>
            <person name="Liang Y."/>
            <person name="Lin J.J."/>
            <person name="Lobo N.F."/>
            <person name="Lopez J.R."/>
            <person name="Malek J.A."/>
            <person name="McIntosh T.C."/>
            <person name="Meister S."/>
            <person name="Miller J."/>
            <person name="Mobarry C."/>
            <person name="Mongin E."/>
            <person name="Murphy S.D."/>
            <person name="O'Brochta D.A."/>
            <person name="Pfannkoch C."/>
            <person name="Qi R."/>
            <person name="Regier M.A."/>
            <person name="Remington K."/>
            <person name="Shao H."/>
            <person name="Sharakhova M.V."/>
            <person name="Sitter C.D."/>
            <person name="Shetty J."/>
            <person name="Smith T.J."/>
            <person name="Strong R."/>
            <person name="Sun J."/>
            <person name="Thomasova D."/>
            <person name="Ton L.Q."/>
            <person name="Topalis P."/>
            <person name="Tu Z."/>
            <person name="Unger M.F."/>
            <person name="Walenz B."/>
            <person name="Wang A."/>
            <person name="Wang J."/>
            <person name="Wang M."/>
            <person name="Wang X."/>
            <person name="Woodford K.J."/>
            <person name="Wortman J.R."/>
            <person name="Wu M."/>
            <person name="Yao A."/>
            <person name="Zdobnov E.M."/>
            <person name="Zhang H."/>
            <person name="Zhao Q."/>
            <person name="Zhao S."/>
            <person name="Zhu S.C."/>
            <person name="Zhimulev I."/>
            <person name="Coluzzi M."/>
            <person name="della Torre A."/>
            <person name="Roth C.W."/>
            <person name="Louis C."/>
            <person name="Kalush F."/>
            <person name="Mural R.J."/>
            <person name="Myers E.W."/>
            <person name="Adams M.D."/>
            <person name="Smith H.O."/>
            <person name="Broder S."/>
            <person name="Gardner M.J."/>
            <person name="Fraser C.M."/>
            <person name="Birney E."/>
            <person name="Bork P."/>
            <person name="Brey P.T."/>
            <person name="Venter J.C."/>
            <person name="Weissenbach J."/>
            <person name="Kafatos F.C."/>
            <person name="Collins F.H."/>
            <person name="Hoffman S.L."/>
        </authorList>
    </citation>
    <scope>NUCLEOTIDE SEQUENCE [LARGE SCALE GENOMIC DNA]</scope>
    <source>
        <strain evidence="2 3">PEST</strain>
    </source>
</reference>
<accession>A0A1S4HDH6</accession>
<dbReference type="InParanoid" id="A0A1S4HDH6"/>
<feature type="compositionally biased region" description="Basic and acidic residues" evidence="1">
    <location>
        <begin position="100"/>
        <end position="113"/>
    </location>
</feature>